<evidence type="ECO:0000259" key="8">
    <source>
        <dbReference type="PROSITE" id="PS50928"/>
    </source>
</evidence>
<dbReference type="Proteomes" id="UP000294498">
    <property type="component" value="Unassembled WGS sequence"/>
</dbReference>
<evidence type="ECO:0000256" key="1">
    <source>
        <dbReference type="ARBA" id="ARBA00004651"/>
    </source>
</evidence>
<feature type="domain" description="ABC transmembrane type-1" evidence="8">
    <location>
        <begin position="68"/>
        <end position="250"/>
    </location>
</feature>
<evidence type="ECO:0000256" key="6">
    <source>
        <dbReference type="ARBA" id="ARBA00023136"/>
    </source>
</evidence>
<sequence>MSLHDYSLRRYRKGVLPVTGMALLTAGAAVVCKVRWDLLYKGLGSGLVYFKNLLTPDVGAFSELLKPALETVLIALVGTFLGTLAALLFGLAAASNVAPPWLRQSVRFLLGLERALPEVVILLFLVAAFGLGPFAGVLSLVIGAVGMLGKLFADAIEEVDPVSIESIQAVGASKVQVMYYGVLLQVLPTVVSYALFRFELSIRLSVVLGAVGAGGIGHELYRSFALLDFHRACTALLLVLVLVVVSERISVYLRSRVRQKGRPR</sequence>
<comment type="caution">
    <text evidence="9">The sequence shown here is derived from an EMBL/GenBank/DDBJ whole genome shotgun (WGS) entry which is preliminary data.</text>
</comment>
<protein>
    <submittedName>
        <fullName evidence="9">Phosphonate transport system permease protein</fullName>
    </submittedName>
</protein>
<dbReference type="EMBL" id="SODV01000001">
    <property type="protein sequence ID" value="TDX00843.1"/>
    <property type="molecule type" value="Genomic_DNA"/>
</dbReference>
<dbReference type="SUPFAM" id="SSF161098">
    <property type="entry name" value="MetI-like"/>
    <property type="match status" value="1"/>
</dbReference>
<keyword evidence="10" id="KW-1185">Reference proteome</keyword>
<reference evidence="9 10" key="1">
    <citation type="submission" date="2019-03" db="EMBL/GenBank/DDBJ databases">
        <title>Genomic Encyclopedia of Type Strains, Phase IV (KMG-IV): sequencing the most valuable type-strain genomes for metagenomic binning, comparative biology and taxonomic classification.</title>
        <authorList>
            <person name="Goeker M."/>
        </authorList>
    </citation>
    <scope>NUCLEOTIDE SEQUENCE [LARGE SCALE GENOMIC DNA]</scope>
    <source>
        <strain evidence="9 10">DSM 100059</strain>
    </source>
</reference>
<organism evidence="9 10">
    <name type="scientific">Dinghuibacter silviterrae</name>
    <dbReference type="NCBI Taxonomy" id="1539049"/>
    <lineage>
        <taxon>Bacteria</taxon>
        <taxon>Pseudomonadati</taxon>
        <taxon>Bacteroidota</taxon>
        <taxon>Chitinophagia</taxon>
        <taxon>Chitinophagales</taxon>
        <taxon>Chitinophagaceae</taxon>
        <taxon>Dinghuibacter</taxon>
    </lineage>
</organism>
<dbReference type="GO" id="GO:0015416">
    <property type="term" value="F:ABC-type phosphonate transporter activity"/>
    <property type="evidence" value="ECO:0007669"/>
    <property type="project" value="InterPro"/>
</dbReference>
<feature type="transmembrane region" description="Helical" evidence="7">
    <location>
        <begin position="119"/>
        <end position="142"/>
    </location>
</feature>
<dbReference type="AlphaFoldDB" id="A0A4V3GLT7"/>
<keyword evidence="3" id="KW-1003">Cell membrane</keyword>
<feature type="transmembrane region" description="Helical" evidence="7">
    <location>
        <begin position="177"/>
        <end position="195"/>
    </location>
</feature>
<dbReference type="InterPro" id="IPR035906">
    <property type="entry name" value="MetI-like_sf"/>
</dbReference>
<gene>
    <name evidence="9" type="ORF">EDB95_1872</name>
</gene>
<comment type="subcellular location">
    <subcellularLocation>
        <location evidence="1 7">Cell membrane</location>
        <topology evidence="1 7">Multi-pass membrane protein</topology>
    </subcellularLocation>
</comment>
<evidence type="ECO:0000256" key="3">
    <source>
        <dbReference type="ARBA" id="ARBA00022475"/>
    </source>
</evidence>
<dbReference type="NCBIfam" id="TIGR01097">
    <property type="entry name" value="PhnE"/>
    <property type="match status" value="1"/>
</dbReference>
<evidence type="ECO:0000256" key="4">
    <source>
        <dbReference type="ARBA" id="ARBA00022692"/>
    </source>
</evidence>
<dbReference type="OrthoDB" id="789166at2"/>
<feature type="transmembrane region" description="Helical" evidence="7">
    <location>
        <begin position="72"/>
        <end position="98"/>
    </location>
</feature>
<dbReference type="PANTHER" id="PTHR30043">
    <property type="entry name" value="PHOSPHONATES TRANSPORT SYSTEM PERMEASE PROTEIN"/>
    <property type="match status" value="1"/>
</dbReference>
<comment type="similarity">
    <text evidence="7">Belongs to the binding-protein-dependent transport system permease family.</text>
</comment>
<accession>A0A4V3GLT7</accession>
<evidence type="ECO:0000313" key="10">
    <source>
        <dbReference type="Proteomes" id="UP000294498"/>
    </source>
</evidence>
<evidence type="ECO:0000256" key="2">
    <source>
        <dbReference type="ARBA" id="ARBA00022448"/>
    </source>
</evidence>
<feature type="transmembrane region" description="Helical" evidence="7">
    <location>
        <begin position="229"/>
        <end position="253"/>
    </location>
</feature>
<keyword evidence="2 7" id="KW-0813">Transport</keyword>
<keyword evidence="4 7" id="KW-0812">Transmembrane</keyword>
<dbReference type="RefSeq" id="WP_133992882.1">
    <property type="nucleotide sequence ID" value="NZ_SODV01000001.1"/>
</dbReference>
<dbReference type="Pfam" id="PF00528">
    <property type="entry name" value="BPD_transp_1"/>
    <property type="match status" value="1"/>
</dbReference>
<dbReference type="InterPro" id="IPR005769">
    <property type="entry name" value="PhnE/PtxC"/>
</dbReference>
<evidence type="ECO:0000256" key="7">
    <source>
        <dbReference type="RuleBase" id="RU363032"/>
    </source>
</evidence>
<proteinExistence type="inferred from homology"/>
<dbReference type="PROSITE" id="PS50928">
    <property type="entry name" value="ABC_TM1"/>
    <property type="match status" value="1"/>
</dbReference>
<dbReference type="InterPro" id="IPR000515">
    <property type="entry name" value="MetI-like"/>
</dbReference>
<dbReference type="PANTHER" id="PTHR30043:SF1">
    <property type="entry name" value="ABC TRANSPORT SYSTEM PERMEASE PROTEIN P69"/>
    <property type="match status" value="1"/>
</dbReference>
<keyword evidence="5 7" id="KW-1133">Transmembrane helix</keyword>
<evidence type="ECO:0000256" key="5">
    <source>
        <dbReference type="ARBA" id="ARBA00022989"/>
    </source>
</evidence>
<keyword evidence="6 7" id="KW-0472">Membrane</keyword>
<dbReference type="GO" id="GO:0005886">
    <property type="term" value="C:plasma membrane"/>
    <property type="evidence" value="ECO:0007669"/>
    <property type="project" value="UniProtKB-SubCell"/>
</dbReference>
<name>A0A4V3GLT7_9BACT</name>
<evidence type="ECO:0000313" key="9">
    <source>
        <dbReference type="EMBL" id="TDX00843.1"/>
    </source>
</evidence>
<dbReference type="Gene3D" id="1.10.3720.10">
    <property type="entry name" value="MetI-like"/>
    <property type="match status" value="1"/>
</dbReference>